<dbReference type="Proteomes" id="UP000298416">
    <property type="component" value="Unassembled WGS sequence"/>
</dbReference>
<dbReference type="PANTHER" id="PTHR34539">
    <property type="entry name" value="T6J4.11 PROTEIN"/>
    <property type="match status" value="1"/>
</dbReference>
<organism evidence="2">
    <name type="scientific">Salvia splendens</name>
    <name type="common">Scarlet sage</name>
    <dbReference type="NCBI Taxonomy" id="180675"/>
    <lineage>
        <taxon>Eukaryota</taxon>
        <taxon>Viridiplantae</taxon>
        <taxon>Streptophyta</taxon>
        <taxon>Embryophyta</taxon>
        <taxon>Tracheophyta</taxon>
        <taxon>Spermatophyta</taxon>
        <taxon>Magnoliopsida</taxon>
        <taxon>eudicotyledons</taxon>
        <taxon>Gunneridae</taxon>
        <taxon>Pentapetalae</taxon>
        <taxon>asterids</taxon>
        <taxon>lamiids</taxon>
        <taxon>Lamiales</taxon>
        <taxon>Lamiaceae</taxon>
        <taxon>Nepetoideae</taxon>
        <taxon>Mentheae</taxon>
        <taxon>Salviinae</taxon>
        <taxon>Salvia</taxon>
        <taxon>Salvia subgen. Calosphace</taxon>
        <taxon>core Calosphace</taxon>
    </lineage>
</organism>
<protein>
    <submittedName>
        <fullName evidence="2">Uncharacterized protein</fullName>
    </submittedName>
</protein>
<keyword evidence="3" id="KW-1185">Reference proteome</keyword>
<comment type="caution">
    <text evidence="2">The sequence shown here is derived from an EMBL/GenBank/DDBJ whole genome shotgun (WGS) entry which is preliminary data.</text>
</comment>
<sequence>MVMMGLERLMTNLKSKVMKNMKVKKWYDKIEKSESMRVVCESDCRLYMWWKVRDQIYETETESEEIDSPEVERLREDLLDGIDEDSDLCTSIHDLDSFMKSFEEEITTSPTSSHGSGAAEERIVESASDCGESGEVEEGIVELVSDSGESRPDLGYLLEASDDELGIPPPAASPARKELVTG</sequence>
<feature type="region of interest" description="Disordered" evidence="1">
    <location>
        <begin position="105"/>
        <end position="182"/>
    </location>
</feature>
<dbReference type="AlphaFoldDB" id="A0A8X8WL80"/>
<gene>
    <name evidence="2" type="ORF">SASPL_142310</name>
</gene>
<evidence type="ECO:0000313" key="2">
    <source>
        <dbReference type="EMBL" id="KAG6396168.1"/>
    </source>
</evidence>
<name>A0A8X8WL80_SALSN</name>
<evidence type="ECO:0000256" key="1">
    <source>
        <dbReference type="SAM" id="MobiDB-lite"/>
    </source>
</evidence>
<reference evidence="2" key="2">
    <citation type="submission" date="2020-08" db="EMBL/GenBank/DDBJ databases">
        <title>Plant Genome Project.</title>
        <authorList>
            <person name="Zhang R.-G."/>
        </authorList>
    </citation>
    <scope>NUCLEOTIDE SEQUENCE</scope>
    <source>
        <strain evidence="2">Huo1</strain>
        <tissue evidence="2">Leaf</tissue>
    </source>
</reference>
<accession>A0A8X8WL80</accession>
<reference evidence="2" key="1">
    <citation type="submission" date="2018-01" db="EMBL/GenBank/DDBJ databases">
        <authorList>
            <person name="Mao J.F."/>
        </authorList>
    </citation>
    <scope>NUCLEOTIDE SEQUENCE</scope>
    <source>
        <strain evidence="2">Huo1</strain>
        <tissue evidence="2">Leaf</tissue>
    </source>
</reference>
<dbReference type="EMBL" id="PNBA02000016">
    <property type="protein sequence ID" value="KAG6396168.1"/>
    <property type="molecule type" value="Genomic_DNA"/>
</dbReference>
<dbReference type="PANTHER" id="PTHR34539:SF19">
    <property type="entry name" value="T6J4.11 PROTEIN"/>
    <property type="match status" value="1"/>
</dbReference>
<evidence type="ECO:0000313" key="3">
    <source>
        <dbReference type="Proteomes" id="UP000298416"/>
    </source>
</evidence>
<proteinExistence type="predicted"/>